<evidence type="ECO:0000313" key="1">
    <source>
        <dbReference type="EMBL" id="TRL39278.1"/>
    </source>
</evidence>
<dbReference type="EMBL" id="VJMG01000021">
    <property type="protein sequence ID" value="TRL39278.1"/>
    <property type="molecule type" value="Genomic_DNA"/>
</dbReference>
<dbReference type="InterPro" id="IPR018661">
    <property type="entry name" value="DUF2093"/>
</dbReference>
<accession>A0A549TBQ0</accession>
<evidence type="ECO:0000313" key="2">
    <source>
        <dbReference type="Proteomes" id="UP000316801"/>
    </source>
</evidence>
<organism evidence="1 2">
    <name type="scientific">Rhizobium straminoryzae</name>
    <dbReference type="NCBI Taxonomy" id="1387186"/>
    <lineage>
        <taxon>Bacteria</taxon>
        <taxon>Pseudomonadati</taxon>
        <taxon>Pseudomonadota</taxon>
        <taxon>Alphaproteobacteria</taxon>
        <taxon>Hyphomicrobiales</taxon>
        <taxon>Rhizobiaceae</taxon>
        <taxon>Rhizobium/Agrobacterium group</taxon>
        <taxon>Rhizobium</taxon>
    </lineage>
</organism>
<name>A0A549TBQ0_9HYPH</name>
<sequence>MMNRFEGGGNREAKIRYLDGDYQILTAGSHVPCAITGVAIPVDELRYWSVARQEAYVDCAASLEADKRAGILPNQSRG</sequence>
<proteinExistence type="predicted"/>
<dbReference type="Proteomes" id="UP000316801">
    <property type="component" value="Unassembled WGS sequence"/>
</dbReference>
<comment type="caution">
    <text evidence="1">The sequence shown here is derived from an EMBL/GenBank/DDBJ whole genome shotgun (WGS) entry which is preliminary data.</text>
</comment>
<protein>
    <submittedName>
        <fullName evidence="1">DUF2093 domain-containing protein</fullName>
    </submittedName>
</protein>
<keyword evidence="2" id="KW-1185">Reference proteome</keyword>
<gene>
    <name evidence="1" type="ORF">FNA46_09000</name>
</gene>
<reference evidence="1 2" key="1">
    <citation type="submission" date="2019-07" db="EMBL/GenBank/DDBJ databases">
        <title>Ln-dependent methylotrophs.</title>
        <authorList>
            <person name="Tani A."/>
        </authorList>
    </citation>
    <scope>NUCLEOTIDE SEQUENCE [LARGE SCALE GENOMIC DNA]</scope>
    <source>
        <strain evidence="1 2">SM12</strain>
    </source>
</reference>
<dbReference type="RefSeq" id="WP_143124857.1">
    <property type="nucleotide sequence ID" value="NZ_VJMG01000021.1"/>
</dbReference>
<dbReference type="AlphaFoldDB" id="A0A549TBQ0"/>
<dbReference type="Pfam" id="PF09866">
    <property type="entry name" value="DUF2093"/>
    <property type="match status" value="1"/>
</dbReference>